<evidence type="ECO:0000313" key="1">
    <source>
        <dbReference type="EMBL" id="BDZ52675.1"/>
    </source>
</evidence>
<geneLocation type="plasmid" evidence="1 2">
    <name>pNBRC108728a</name>
</geneLocation>
<sequence length="183" mass="20321">MSVALCTVEIRVRGTGSREEHHVNPDDLPLFGEANVAALASVRDAFQRAERITTVENMRRAIAYAHPDAAAGRFVEVFPRSRSRSDTAIVFDAILDEGGNVIVDDFEFDDESNFTFTDRDEADVALEGRDFRNGVASYWVLKMDEDLDESFEEAMPDAAELCGVLPDVFAKELLLALVNRFVG</sequence>
<accession>A0ABN6Y5S0</accession>
<keyword evidence="2" id="KW-1185">Reference proteome</keyword>
<dbReference type="EMBL" id="AP027733">
    <property type="protein sequence ID" value="BDZ52675.1"/>
    <property type="molecule type" value="Genomic_DNA"/>
</dbReference>
<name>A0ABN6Y5S0_9MICO</name>
<keyword evidence="1" id="KW-0614">Plasmid</keyword>
<protein>
    <submittedName>
        <fullName evidence="1">Uncharacterized protein</fullName>
    </submittedName>
</protein>
<organism evidence="1 2">
    <name type="scientific">Frondihabitans sucicola</name>
    <dbReference type="NCBI Taxonomy" id="1268041"/>
    <lineage>
        <taxon>Bacteria</taxon>
        <taxon>Bacillati</taxon>
        <taxon>Actinomycetota</taxon>
        <taxon>Actinomycetes</taxon>
        <taxon>Micrococcales</taxon>
        <taxon>Microbacteriaceae</taxon>
        <taxon>Frondihabitans</taxon>
    </lineage>
</organism>
<evidence type="ECO:0000313" key="2">
    <source>
        <dbReference type="Proteomes" id="UP001321486"/>
    </source>
</evidence>
<gene>
    <name evidence="1" type="ORF">GCM10025867_49160</name>
</gene>
<proteinExistence type="predicted"/>
<dbReference type="Proteomes" id="UP001321486">
    <property type="component" value="Plasmid pNBRC108728a"/>
</dbReference>
<reference evidence="2" key="1">
    <citation type="journal article" date="2019" name="Int. J. Syst. Evol. Microbiol.">
        <title>The Global Catalogue of Microorganisms (GCM) 10K type strain sequencing project: providing services to taxonomists for standard genome sequencing and annotation.</title>
        <authorList>
            <consortium name="The Broad Institute Genomics Platform"/>
            <consortium name="The Broad Institute Genome Sequencing Center for Infectious Disease"/>
            <person name="Wu L."/>
            <person name="Ma J."/>
        </authorList>
    </citation>
    <scope>NUCLEOTIDE SEQUENCE [LARGE SCALE GENOMIC DNA]</scope>
    <source>
        <strain evidence="2">NBRC 108728</strain>
    </source>
</reference>